<dbReference type="EMBL" id="QPIE01000005">
    <property type="protein sequence ID" value="RCU42817.1"/>
    <property type="molecule type" value="Genomic_DNA"/>
</dbReference>
<dbReference type="RefSeq" id="WP_126723263.1">
    <property type="nucleotide sequence ID" value="NZ_QPIE01000005.1"/>
</dbReference>
<dbReference type="AlphaFoldDB" id="A0A368MX27"/>
<comment type="caution">
    <text evidence="2">The sequence shown here is derived from an EMBL/GenBank/DDBJ whole genome shotgun (WGS) entry which is preliminary data.</text>
</comment>
<keyword evidence="1" id="KW-0812">Transmembrane</keyword>
<name>A0A368MX27_9FLAO</name>
<protein>
    <submittedName>
        <fullName evidence="2">Uncharacterized protein</fullName>
    </submittedName>
</protein>
<evidence type="ECO:0000313" key="3">
    <source>
        <dbReference type="Proteomes" id="UP000252172"/>
    </source>
</evidence>
<feature type="transmembrane region" description="Helical" evidence="1">
    <location>
        <begin position="21"/>
        <end position="41"/>
    </location>
</feature>
<keyword evidence="1" id="KW-0472">Membrane</keyword>
<organism evidence="2 3">
    <name type="scientific">Chryseobacterium lacus</name>
    <dbReference type="NCBI Taxonomy" id="2058346"/>
    <lineage>
        <taxon>Bacteria</taxon>
        <taxon>Pseudomonadati</taxon>
        <taxon>Bacteroidota</taxon>
        <taxon>Flavobacteriia</taxon>
        <taxon>Flavobacteriales</taxon>
        <taxon>Weeksellaceae</taxon>
        <taxon>Chryseobacterium group</taxon>
        <taxon>Chryseobacterium</taxon>
    </lineage>
</organism>
<evidence type="ECO:0000256" key="1">
    <source>
        <dbReference type="SAM" id="Phobius"/>
    </source>
</evidence>
<proteinExistence type="predicted"/>
<reference evidence="2 3" key="1">
    <citation type="submission" date="2018-07" db="EMBL/GenBank/DDBJ databases">
        <title>Chryseobacterium lacus sp. nov., isolated from lake water.</title>
        <authorList>
            <person name="Li C.-M."/>
        </authorList>
    </citation>
    <scope>NUCLEOTIDE SEQUENCE [LARGE SCALE GENOMIC DNA]</scope>
    <source>
        <strain evidence="2 3">YLOS41</strain>
    </source>
</reference>
<gene>
    <name evidence="2" type="ORF">DQ356_08400</name>
</gene>
<keyword evidence="1" id="KW-1133">Transmembrane helix</keyword>
<accession>A0A368MX27</accession>
<dbReference type="Proteomes" id="UP000252172">
    <property type="component" value="Unassembled WGS sequence"/>
</dbReference>
<keyword evidence="3" id="KW-1185">Reference proteome</keyword>
<evidence type="ECO:0000313" key="2">
    <source>
        <dbReference type="EMBL" id="RCU42817.1"/>
    </source>
</evidence>
<sequence>MTYQYRADGTKLKKSFIMTRVTGLYISHLQNIWMVFIMFLLHELWWAFYEESGSAYEPEAFVNMVSAMDLENVLKFPIAKKIIDPLILCS</sequence>